<comment type="similarity">
    <text evidence="1 4">Belongs to the short-chain dehydrogenases/reductases (SDR) family.</text>
</comment>
<reference evidence="6" key="1">
    <citation type="submission" date="2024-04" db="EMBL/GenBank/DDBJ databases">
        <authorList>
            <person name="Shaw F."/>
            <person name="Minotto A."/>
        </authorList>
    </citation>
    <scope>NUCLEOTIDE SEQUENCE [LARGE SCALE GENOMIC DNA]</scope>
</reference>
<dbReference type="InterPro" id="IPR020904">
    <property type="entry name" value="Sc_DH/Rdtase_CS"/>
</dbReference>
<keyword evidence="3" id="KW-0560">Oxidoreductase</keyword>
<gene>
    <name evidence="5" type="ORF">GFSPODELE1_LOCUS2443</name>
</gene>
<organism evidence="5 6">
    <name type="scientific">Somion occarium</name>
    <dbReference type="NCBI Taxonomy" id="3059160"/>
    <lineage>
        <taxon>Eukaryota</taxon>
        <taxon>Fungi</taxon>
        <taxon>Dikarya</taxon>
        <taxon>Basidiomycota</taxon>
        <taxon>Agaricomycotina</taxon>
        <taxon>Agaricomycetes</taxon>
        <taxon>Polyporales</taxon>
        <taxon>Cerrenaceae</taxon>
        <taxon>Somion</taxon>
    </lineage>
</organism>
<evidence type="ECO:0000256" key="1">
    <source>
        <dbReference type="ARBA" id="ARBA00006484"/>
    </source>
</evidence>
<dbReference type="PRINTS" id="PR00080">
    <property type="entry name" value="SDRFAMILY"/>
</dbReference>
<evidence type="ECO:0008006" key="7">
    <source>
        <dbReference type="Google" id="ProtNLM"/>
    </source>
</evidence>
<dbReference type="SUPFAM" id="SSF51735">
    <property type="entry name" value="NAD(P)-binding Rossmann-fold domains"/>
    <property type="match status" value="1"/>
</dbReference>
<dbReference type="Gene3D" id="3.40.50.720">
    <property type="entry name" value="NAD(P)-binding Rossmann-like Domain"/>
    <property type="match status" value="1"/>
</dbReference>
<dbReference type="InterPro" id="IPR051911">
    <property type="entry name" value="SDR_oxidoreductase"/>
</dbReference>
<evidence type="ECO:0000256" key="4">
    <source>
        <dbReference type="RuleBase" id="RU000363"/>
    </source>
</evidence>
<accession>A0ABP1CVY8</accession>
<proteinExistence type="inferred from homology"/>
<dbReference type="PRINTS" id="PR00081">
    <property type="entry name" value="GDHRDH"/>
</dbReference>
<keyword evidence="6" id="KW-1185">Reference proteome</keyword>
<evidence type="ECO:0000256" key="3">
    <source>
        <dbReference type="ARBA" id="ARBA00023002"/>
    </source>
</evidence>
<evidence type="ECO:0000313" key="5">
    <source>
        <dbReference type="EMBL" id="CAL1698989.1"/>
    </source>
</evidence>
<dbReference type="CDD" id="cd05374">
    <property type="entry name" value="17beta-HSD-like_SDR_c"/>
    <property type="match status" value="1"/>
</dbReference>
<dbReference type="PROSITE" id="PS00061">
    <property type="entry name" value="ADH_SHORT"/>
    <property type="match status" value="1"/>
</dbReference>
<dbReference type="InterPro" id="IPR002347">
    <property type="entry name" value="SDR_fam"/>
</dbReference>
<dbReference type="Proteomes" id="UP001497453">
    <property type="component" value="Chromosome 11"/>
</dbReference>
<dbReference type="InterPro" id="IPR036291">
    <property type="entry name" value="NAD(P)-bd_dom_sf"/>
</dbReference>
<dbReference type="PANTHER" id="PTHR43976">
    <property type="entry name" value="SHORT CHAIN DEHYDROGENASE"/>
    <property type="match status" value="1"/>
</dbReference>
<evidence type="ECO:0000313" key="6">
    <source>
        <dbReference type="Proteomes" id="UP001497453"/>
    </source>
</evidence>
<keyword evidence="2" id="KW-0521">NADP</keyword>
<sequence length="274" mass="29860">MASPRVWFITGTSSGFGKVMTELALNHGDVVVATLRKPGDLDNLSKRDEIVAAFEKARQLFGKIDIVFNNAGYGLIGEVEGTDEEVARRNFDTNFWGSANVTREALRFFREVNPPGYGGRLLVTSSECGIQGYPGYGYYCASKHAVEGLHDSLAKEIDPEWNIKLTLVEPGYFQTSSMTKVTANGAKLPPHPAYTKPTLPSAVMRAWSDSAQVGVGSDPVKGMKKVFELAAMPDPPLRFPIGADVIEVFSARSKALAETVEKFGSYSNNLELDK</sequence>
<dbReference type="PANTHER" id="PTHR43976:SF16">
    <property type="entry name" value="SHORT-CHAIN DEHYDROGENASE_REDUCTASE FAMILY PROTEIN"/>
    <property type="match status" value="1"/>
</dbReference>
<dbReference type="Pfam" id="PF00106">
    <property type="entry name" value="adh_short"/>
    <property type="match status" value="1"/>
</dbReference>
<name>A0ABP1CVY8_9APHY</name>
<protein>
    <recommendedName>
        <fullName evidence="7">NAD(P)-binding protein</fullName>
    </recommendedName>
</protein>
<dbReference type="EMBL" id="OZ037954">
    <property type="protein sequence ID" value="CAL1698989.1"/>
    <property type="molecule type" value="Genomic_DNA"/>
</dbReference>
<evidence type="ECO:0000256" key="2">
    <source>
        <dbReference type="ARBA" id="ARBA00022857"/>
    </source>
</evidence>